<dbReference type="EMBL" id="FOMX01000033">
    <property type="protein sequence ID" value="SFF17667.1"/>
    <property type="molecule type" value="Genomic_DNA"/>
</dbReference>
<feature type="region of interest" description="Disordered" evidence="1">
    <location>
        <begin position="258"/>
        <end position="306"/>
    </location>
</feature>
<protein>
    <submittedName>
        <fullName evidence="2">Uncharacterized protein</fullName>
    </submittedName>
</protein>
<keyword evidence="3" id="KW-1185">Reference proteome</keyword>
<dbReference type="Proteomes" id="UP000199400">
    <property type="component" value="Unassembled WGS sequence"/>
</dbReference>
<reference evidence="3" key="1">
    <citation type="submission" date="2016-10" db="EMBL/GenBank/DDBJ databases">
        <authorList>
            <person name="Varghese N."/>
            <person name="Submissions S."/>
        </authorList>
    </citation>
    <scope>NUCLEOTIDE SEQUENCE [LARGE SCALE GENOMIC DNA]</scope>
    <source>
        <strain evidence="3">ATCC 25963</strain>
    </source>
</reference>
<proteinExistence type="predicted"/>
<feature type="compositionally biased region" description="Basic and acidic residues" evidence="1">
    <location>
        <begin position="44"/>
        <end position="64"/>
    </location>
</feature>
<dbReference type="AlphaFoldDB" id="A0A1I2GLE7"/>
<accession>A0A1I2GLE7</accession>
<feature type="region of interest" description="Disordered" evidence="1">
    <location>
        <begin position="1"/>
        <end position="71"/>
    </location>
</feature>
<evidence type="ECO:0000313" key="3">
    <source>
        <dbReference type="Proteomes" id="UP000199400"/>
    </source>
</evidence>
<name>A0A1I2GLE7_9BACT</name>
<gene>
    <name evidence="2" type="ORF">SAMN02745121_07347</name>
</gene>
<evidence type="ECO:0000256" key="1">
    <source>
        <dbReference type="SAM" id="MobiDB-lite"/>
    </source>
</evidence>
<sequence>MDSHADPRRSATRPVGTASGSNCRAAAGRRFGRPRPLLGYRPSTPERERRGPSHHPLAVEERPPPPRLAGIKKDVLSDMSSCPRNKLLDGRHAGLKPYIAGSANAPRIPRAALPLEDMSRRTSRLWTHERPCAGLERALWERGCRRPRFVSETCPAGHLFVGRTSEPVSAGLDPRISCRKCDGSRIGRARGRPALAALDEPAVEPWSSLVRRVRGVDRHAVSHTESALPTLRPSESASASACLRSSAGVHGLVPGTLKNSRGDLAIRGTTGAPARPRRAVHGLPRPPSRLARASDTTPRSPEPAVPDALTAADAACPCCAEGEG</sequence>
<evidence type="ECO:0000313" key="2">
    <source>
        <dbReference type="EMBL" id="SFF17667.1"/>
    </source>
</evidence>
<feature type="compositionally biased region" description="Low complexity" evidence="1">
    <location>
        <begin position="24"/>
        <end position="42"/>
    </location>
</feature>
<organism evidence="2 3">
    <name type="scientific">Nannocystis exedens</name>
    <dbReference type="NCBI Taxonomy" id="54"/>
    <lineage>
        <taxon>Bacteria</taxon>
        <taxon>Pseudomonadati</taxon>
        <taxon>Myxococcota</taxon>
        <taxon>Polyangia</taxon>
        <taxon>Nannocystales</taxon>
        <taxon>Nannocystaceae</taxon>
        <taxon>Nannocystis</taxon>
    </lineage>
</organism>
<dbReference type="STRING" id="54.SAMN02745121_07347"/>